<comment type="cofactor">
    <cofactor evidence="1">
        <name>[4Fe-4S] cluster</name>
        <dbReference type="ChEBI" id="CHEBI:49883"/>
    </cofactor>
</comment>
<dbReference type="EMBL" id="CM000782">
    <property type="protein sequence ID" value="AQK84864.1"/>
    <property type="molecule type" value="Genomic_DNA"/>
</dbReference>
<dbReference type="InterPro" id="IPR027417">
    <property type="entry name" value="P-loop_NTPase"/>
</dbReference>
<feature type="compositionally biased region" description="Acidic residues" evidence="13">
    <location>
        <begin position="130"/>
        <end position="139"/>
    </location>
</feature>
<keyword evidence="10" id="KW-0411">Iron-sulfur</keyword>
<evidence type="ECO:0000256" key="13">
    <source>
        <dbReference type="SAM" id="MobiDB-lite"/>
    </source>
</evidence>
<evidence type="ECO:0000256" key="11">
    <source>
        <dbReference type="ARBA" id="ARBA00023235"/>
    </source>
</evidence>
<keyword evidence="15" id="KW-0238">DNA-binding</keyword>
<comment type="subcellular location">
    <subcellularLocation>
        <location evidence="2">Nucleus</location>
    </subcellularLocation>
</comment>
<dbReference type="ExpressionAtlas" id="A0A1D6M0P4">
    <property type="expression patterns" value="baseline and differential"/>
</dbReference>
<dbReference type="InterPro" id="IPR002464">
    <property type="entry name" value="DNA/RNA_helicase_DEAH_CS"/>
</dbReference>
<evidence type="ECO:0000256" key="2">
    <source>
        <dbReference type="ARBA" id="ARBA00004123"/>
    </source>
</evidence>
<dbReference type="GO" id="GO:0046872">
    <property type="term" value="F:metal ion binding"/>
    <property type="evidence" value="ECO:0007669"/>
    <property type="project" value="UniProtKB-KW"/>
</dbReference>
<evidence type="ECO:0000256" key="8">
    <source>
        <dbReference type="ARBA" id="ARBA00022840"/>
    </source>
</evidence>
<dbReference type="SMART" id="SM00491">
    <property type="entry name" value="HELICc2"/>
    <property type="match status" value="1"/>
</dbReference>
<dbReference type="GO" id="GO:0003678">
    <property type="term" value="F:DNA helicase activity"/>
    <property type="evidence" value="ECO:0007669"/>
    <property type="project" value="InterPro"/>
</dbReference>
<dbReference type="GO" id="GO:0005524">
    <property type="term" value="F:ATP binding"/>
    <property type="evidence" value="ECO:0007669"/>
    <property type="project" value="UniProtKB-KW"/>
</dbReference>
<comment type="similarity">
    <text evidence="3">Belongs to the DEAD box helicase family. DEAH subfamily. DDX11/CHL1 sub-subfamily.</text>
</comment>
<dbReference type="InterPro" id="IPR013020">
    <property type="entry name" value="Rad3/Chl1-like"/>
</dbReference>
<evidence type="ECO:0000256" key="5">
    <source>
        <dbReference type="ARBA" id="ARBA00022741"/>
    </source>
</evidence>
<dbReference type="Pfam" id="PF06733">
    <property type="entry name" value="DEAD_2"/>
    <property type="match status" value="1"/>
</dbReference>
<dbReference type="InterPro" id="IPR014001">
    <property type="entry name" value="Helicase_ATP-bd"/>
</dbReference>
<dbReference type="InterPro" id="IPR010614">
    <property type="entry name" value="RAD3-like_helicase_DEAD"/>
</dbReference>
<dbReference type="Gene3D" id="3.40.50.300">
    <property type="entry name" value="P-loop containing nucleotide triphosphate hydrolases"/>
    <property type="match status" value="3"/>
</dbReference>
<evidence type="ECO:0000313" key="15">
    <source>
        <dbReference type="EMBL" id="AQK84864.1"/>
    </source>
</evidence>
<proteinExistence type="inferred from homology"/>
<dbReference type="InParanoid" id="A0A1D6M0P4"/>
<keyword evidence="5" id="KW-0547">Nucleotide-binding</keyword>
<dbReference type="GO" id="GO:0006974">
    <property type="term" value="P:DNA damage response"/>
    <property type="evidence" value="ECO:0007669"/>
    <property type="project" value="UniProtKB-ARBA"/>
</dbReference>
<dbReference type="GO" id="GO:0016818">
    <property type="term" value="F:hydrolase activity, acting on acid anhydrides, in phosphorus-containing anhydrides"/>
    <property type="evidence" value="ECO:0007669"/>
    <property type="project" value="InterPro"/>
</dbReference>
<evidence type="ECO:0000256" key="12">
    <source>
        <dbReference type="ARBA" id="ARBA00023242"/>
    </source>
</evidence>
<dbReference type="PANTHER" id="PTHR11472:SF41">
    <property type="entry name" value="ATP-DEPENDENT DNA HELICASE DDX11-RELATED"/>
    <property type="match status" value="1"/>
</dbReference>
<dbReference type="PANTHER" id="PTHR11472">
    <property type="entry name" value="DNA REPAIR DEAD HELICASE RAD3/XP-D SUBFAMILY MEMBER"/>
    <property type="match status" value="1"/>
</dbReference>
<dbReference type="SUPFAM" id="SSF52540">
    <property type="entry name" value="P-loop containing nucleoside triphosphate hydrolases"/>
    <property type="match status" value="1"/>
</dbReference>
<dbReference type="GO" id="GO:0003677">
    <property type="term" value="F:DNA binding"/>
    <property type="evidence" value="ECO:0007669"/>
    <property type="project" value="UniProtKB-KW"/>
</dbReference>
<keyword evidence="6" id="KW-0378">Hydrolase</keyword>
<dbReference type="PROSITE" id="PS51193">
    <property type="entry name" value="HELICASE_ATP_BIND_2"/>
    <property type="match status" value="1"/>
</dbReference>
<reference evidence="15" key="1">
    <citation type="submission" date="2015-12" db="EMBL/GenBank/DDBJ databases">
        <title>Update maize B73 reference genome by single molecule sequencing technologies.</title>
        <authorList>
            <consortium name="Maize Genome Sequencing Project"/>
            <person name="Ware D."/>
        </authorList>
    </citation>
    <scope>NUCLEOTIDE SEQUENCE</scope>
    <source>
        <tissue evidence="15">Seedling</tissue>
    </source>
</reference>
<dbReference type="Pfam" id="PF13307">
    <property type="entry name" value="Helicase_C_2"/>
    <property type="match status" value="1"/>
</dbReference>
<accession>A0A1D6M0P4</accession>
<keyword evidence="8" id="KW-0067">ATP-binding</keyword>
<dbReference type="IntAct" id="A0A1D6M0P4">
    <property type="interactions" value="1"/>
</dbReference>
<dbReference type="AlphaFoldDB" id="A0A1D6M0P4"/>
<keyword evidence="4" id="KW-0479">Metal-binding</keyword>
<feature type="domain" description="Helicase ATP-binding" evidence="14">
    <location>
        <begin position="8"/>
        <end position="445"/>
    </location>
</feature>
<keyword evidence="7 15" id="KW-0347">Helicase</keyword>
<evidence type="ECO:0000256" key="4">
    <source>
        <dbReference type="ARBA" id="ARBA00022723"/>
    </source>
</evidence>
<dbReference type="CDD" id="cd18788">
    <property type="entry name" value="SF2_C_XPD"/>
    <property type="match status" value="1"/>
</dbReference>
<feature type="region of interest" description="Disordered" evidence="13">
    <location>
        <begin position="102"/>
        <end position="139"/>
    </location>
</feature>
<gene>
    <name evidence="15" type="ORF">ZEAMMB73_Zm00001d037815</name>
</gene>
<dbReference type="InterPro" id="IPR006555">
    <property type="entry name" value="ATP-dep_Helicase_C"/>
</dbReference>
<evidence type="ECO:0000256" key="9">
    <source>
        <dbReference type="ARBA" id="ARBA00023004"/>
    </source>
</evidence>
<keyword evidence="12" id="KW-0539">Nucleus</keyword>
<dbReference type="InterPro" id="IPR006554">
    <property type="entry name" value="Helicase-like_DEXD_c2"/>
</dbReference>
<dbReference type="GO" id="GO:0051536">
    <property type="term" value="F:iron-sulfur cluster binding"/>
    <property type="evidence" value="ECO:0007669"/>
    <property type="project" value="UniProtKB-KW"/>
</dbReference>
<name>A0A1D6M0P4_MAIZE</name>
<evidence type="ECO:0000256" key="10">
    <source>
        <dbReference type="ARBA" id="ARBA00023014"/>
    </source>
</evidence>
<dbReference type="STRING" id="4577.A0A1D6M0P4"/>
<keyword evidence="11" id="KW-0413">Isomerase</keyword>
<dbReference type="InterPro" id="IPR045028">
    <property type="entry name" value="DinG/Rad3-like"/>
</dbReference>
<dbReference type="PROSITE" id="PS00690">
    <property type="entry name" value="DEAH_ATP_HELICASE"/>
    <property type="match status" value="1"/>
</dbReference>
<feature type="region of interest" description="Disordered" evidence="13">
    <location>
        <begin position="151"/>
        <end position="179"/>
    </location>
</feature>
<dbReference type="FunCoup" id="A0A1D6M0P4">
    <property type="interactions" value="2053"/>
</dbReference>
<dbReference type="NCBIfam" id="TIGR00604">
    <property type="entry name" value="rad3"/>
    <property type="match status" value="1"/>
</dbReference>
<evidence type="ECO:0000256" key="3">
    <source>
        <dbReference type="ARBA" id="ARBA00008435"/>
    </source>
</evidence>
<evidence type="ECO:0000256" key="6">
    <source>
        <dbReference type="ARBA" id="ARBA00022801"/>
    </source>
</evidence>
<protein>
    <submittedName>
        <fullName evidence="15">RAD3-like DNA-binding helicase protein</fullName>
    </submittedName>
</protein>
<keyword evidence="9" id="KW-0408">Iron</keyword>
<dbReference type="InterPro" id="IPR014013">
    <property type="entry name" value="Helic_SF1/SF2_ATP-bd_DinG/Rad3"/>
</dbReference>
<evidence type="ECO:0000256" key="1">
    <source>
        <dbReference type="ARBA" id="ARBA00001966"/>
    </source>
</evidence>
<dbReference type="GO" id="GO:0005634">
    <property type="term" value="C:nucleus"/>
    <property type="evidence" value="ECO:0007669"/>
    <property type="project" value="UniProtKB-SubCell"/>
</dbReference>
<organism evidence="15">
    <name type="scientific">Zea mays</name>
    <name type="common">Maize</name>
    <dbReference type="NCBI Taxonomy" id="4577"/>
    <lineage>
        <taxon>Eukaryota</taxon>
        <taxon>Viridiplantae</taxon>
        <taxon>Streptophyta</taxon>
        <taxon>Embryophyta</taxon>
        <taxon>Tracheophyta</taxon>
        <taxon>Spermatophyta</taxon>
        <taxon>Magnoliopsida</taxon>
        <taxon>Liliopsida</taxon>
        <taxon>Poales</taxon>
        <taxon>Poaceae</taxon>
        <taxon>PACMAD clade</taxon>
        <taxon>Panicoideae</taxon>
        <taxon>Andropogonodae</taxon>
        <taxon>Andropogoneae</taxon>
        <taxon>Tripsacinae</taxon>
        <taxon>Zea</taxon>
    </lineage>
</organism>
<evidence type="ECO:0000259" key="14">
    <source>
        <dbReference type="PROSITE" id="PS51193"/>
    </source>
</evidence>
<dbReference type="GO" id="GO:0006139">
    <property type="term" value="P:nucleobase-containing compound metabolic process"/>
    <property type="evidence" value="ECO:0007669"/>
    <property type="project" value="InterPro"/>
</dbReference>
<evidence type="ECO:0000256" key="7">
    <source>
        <dbReference type="ARBA" id="ARBA00022806"/>
    </source>
</evidence>
<sequence>MPMPPPPRKDFPAFPFAPYPIQSEFMSFLYAALSSGPGALALLESPTGTGKTLSIICSALQWLLDHREAAVVAATALAHPSGASGSGGDDDEPDWLRDFKPAAAVKESTKKKAKPPAMRKTLVSRKPDGFGEEDGGDDEGEFLLEEYESDSEDVARRGVGKRAHCGSSSSSSSEDDDEMTPKVFFTSRTHSQLSQFVGELKRTEFAGRIRTVCLGSRKNLCINKDVLKMGSGNRINERCLELQKNKKSTKIKHFKTNINNNNNNNKAFLSQARWGPPHYTPRYFVISLLQVYEDHMQLEDDKRKVRPAKRSCGCPMLRSRSLLKEFSSEVSNQGALDIEDLAQIGKKIGTCPYYGSRDMVRSADLVVLPYQSLLLKSARESLGLNLKNSVVIIDEAHNLADSLSNMYNSKITSSQLKAVLSCLDEYLDRFYNVLGAGNRRYIQTLTVLTKSFIRVLINNQDGASTMSSMTINQFLFSLDIDNINIVKLCQFVKESNIIHKVCGYANKLSSIQNQFDLQLHDEGSSIACFQALVDFLRSLLNSNDDGRIIVAKQKLGGQPDEAYLKFVMLCAEKIFSEVTQDAYAVILAGGTLQPIEETRLRLCPSLPPTDIKFFTCNHIVPPESILPIAVTRGPSGKAFDFSYNSRSSPSMIEELGRFICNIITVVPEGVVMFFSSYDYERRVYDAWMTTGTISRISKKKHVFREPRNSADVEAVLNKYKEAIESCSNFSQDTGVNGALLLAVVGGKISEGINFSNGMGRCVIMVGLPYPSPSDVELIETIKHIESISSSFSVGDDKALSRKYDDECELQPGYDILRKCTRGGREYYENLCMKAVNQSIGRAIRHINDYAAMLLVDSRYAQTSSTKSFSCPADKLPQWIKARLSCAQNYGEVHRSLHQFFKFNKKNVEIL</sequence>
<dbReference type="SMART" id="SM00488">
    <property type="entry name" value="DEXDc2"/>
    <property type="match status" value="1"/>
</dbReference>
<dbReference type="SMART" id="SM00487">
    <property type="entry name" value="DEXDc"/>
    <property type="match status" value="1"/>
</dbReference>